<dbReference type="InterPro" id="IPR003945">
    <property type="entry name" value="NU5C-like"/>
</dbReference>
<organism evidence="11">
    <name type="scientific">Diximermis spiculatus</name>
    <dbReference type="NCBI Taxonomy" id="3313489"/>
    <lineage>
        <taxon>Eukaryota</taxon>
        <taxon>Metazoa</taxon>
        <taxon>Ecdysozoa</taxon>
        <taxon>Nematoda</taxon>
        <taxon>Enoplea</taxon>
        <taxon>Dorylaimia</taxon>
        <taxon>Mermithida</taxon>
        <taxon>Mermithoidea</taxon>
        <taxon>Mermithidae</taxon>
        <taxon>Diximermis</taxon>
    </lineage>
</organism>
<feature type="transmembrane region" description="Helical" evidence="9">
    <location>
        <begin position="139"/>
        <end position="162"/>
    </location>
</feature>
<dbReference type="GO" id="GO:0042773">
    <property type="term" value="P:ATP synthesis coupled electron transport"/>
    <property type="evidence" value="ECO:0007669"/>
    <property type="project" value="InterPro"/>
</dbReference>
<feature type="transmembrane region" description="Helical" evidence="9">
    <location>
        <begin position="44"/>
        <end position="63"/>
    </location>
</feature>
<feature type="transmembrane region" description="Helical" evidence="9">
    <location>
        <begin position="182"/>
        <end position="202"/>
    </location>
</feature>
<feature type="transmembrane region" description="Helical" evidence="9">
    <location>
        <begin position="308"/>
        <end position="326"/>
    </location>
</feature>
<sequence>MITTNAIIKNKYFNFSFFVPYININKEIIKLEFFFNDLSILNNWQSLIFCVSLNLIFLMIWKFSLFYMSSSSFKMFVMMLSLFYWSMVLLIVSSSLFSLFLAWEGLGITSYLLILFYYNWNSIQSSNLTFISNRFGDSFMLIMLFLSESFLLLLVIFVMLLTKSAQVPFSSWLPAAMAAPTPVSALVHSSTLVTAGIILSMKYKLYEVMNVSKLMFLLGLLTAITGSASALNSMDIKKMVAFSTLSQLGFMVMSFYSSMVTFVLGHLLIHAFLKSLLFLMVGLNMMAMSSQQLTFSSSMFLKFKYGSMYLIIMINFSSFYLTSFYLSKEMNVLALTVMNLFLLFLLMTVLMMSLFYAIRFMMIISFKSNKMIKMLGYSDLGVAKIIVMTTIFMFTSLYYKNSSLLMIKPAIYFKVMTILFLLLVLTNHKWFCYVTMFSIYKFNTINNYFSNSMMHMYSDEMFSSLKYFLFKNFMLFNMNKLWLMIIVFLIMMNM</sequence>
<feature type="transmembrane region" description="Helical" evidence="9">
    <location>
        <begin position="214"/>
        <end position="234"/>
    </location>
</feature>
<dbReference type="Pfam" id="PF00361">
    <property type="entry name" value="Proton_antipo_M"/>
    <property type="match status" value="2"/>
</dbReference>
<accession>Q1HBB7</accession>
<evidence type="ECO:0000313" key="11">
    <source>
        <dbReference type="EMBL" id="ABF48176.1"/>
    </source>
</evidence>
<feature type="domain" description="NADH:quinone oxidoreductase/Mrp antiporter transmembrane" evidence="10">
    <location>
        <begin position="148"/>
        <end position="348"/>
    </location>
</feature>
<keyword evidence="11" id="KW-0496">Mitochondrion</keyword>
<reference evidence="11" key="1">
    <citation type="submission" date="2006-04" db="EMBL/GenBank/DDBJ databases">
        <authorList>
            <person name="Tang S."/>
            <person name="Hyman B."/>
        </authorList>
    </citation>
    <scope>NUCLEOTIDE SEQUENCE</scope>
</reference>
<dbReference type="InterPro" id="IPR001750">
    <property type="entry name" value="ND/Mrp_TM"/>
</dbReference>
<dbReference type="GO" id="GO:0003954">
    <property type="term" value="F:NADH dehydrogenase activity"/>
    <property type="evidence" value="ECO:0007669"/>
    <property type="project" value="TreeGrafter"/>
</dbReference>
<dbReference type="EMBL" id="DQ520860">
    <property type="protein sequence ID" value="ABF48176.1"/>
    <property type="molecule type" value="Genomic_DNA"/>
</dbReference>
<protein>
    <recommendedName>
        <fullName evidence="3">NADH:ubiquinone reductase (H(+)-translocating)</fullName>
        <ecNumber evidence="3">7.1.1.2</ecNumber>
    </recommendedName>
    <alternativeName>
        <fullName evidence="7">NADH dehydrogenase subunit 5</fullName>
    </alternativeName>
</protein>
<name>Q1HBB7_9BILA</name>
<evidence type="ECO:0000256" key="1">
    <source>
        <dbReference type="ARBA" id="ARBA00003257"/>
    </source>
</evidence>
<evidence type="ECO:0000256" key="2">
    <source>
        <dbReference type="ARBA" id="ARBA00004141"/>
    </source>
</evidence>
<geneLocation type="mitochondrion" evidence="11"/>
<feature type="transmembrane region" description="Helical" evidence="9">
    <location>
        <begin position="332"/>
        <end position="358"/>
    </location>
</feature>
<feature type="transmembrane region" description="Helical" evidence="9">
    <location>
        <begin position="75"/>
        <end position="94"/>
    </location>
</feature>
<dbReference type="GO" id="GO:0008137">
    <property type="term" value="F:NADH dehydrogenase (ubiquinone) activity"/>
    <property type="evidence" value="ECO:0007669"/>
    <property type="project" value="UniProtKB-EC"/>
</dbReference>
<feature type="transmembrane region" description="Helical" evidence="9">
    <location>
        <begin position="254"/>
        <end position="287"/>
    </location>
</feature>
<evidence type="ECO:0000256" key="3">
    <source>
        <dbReference type="ARBA" id="ARBA00012944"/>
    </source>
</evidence>
<feature type="transmembrane region" description="Helical" evidence="9">
    <location>
        <begin position="100"/>
        <end position="118"/>
    </location>
</feature>
<dbReference type="PANTHER" id="PTHR42829">
    <property type="entry name" value="NADH-UBIQUINONE OXIDOREDUCTASE CHAIN 5"/>
    <property type="match status" value="1"/>
</dbReference>
<dbReference type="GO" id="GO:0016020">
    <property type="term" value="C:membrane"/>
    <property type="evidence" value="ECO:0007669"/>
    <property type="project" value="UniProtKB-SubCell"/>
</dbReference>
<dbReference type="PANTHER" id="PTHR42829:SF2">
    <property type="entry name" value="NADH-UBIQUINONE OXIDOREDUCTASE CHAIN 5"/>
    <property type="match status" value="1"/>
</dbReference>
<feature type="transmembrane region" description="Helical" evidence="9">
    <location>
        <begin position="379"/>
        <end position="399"/>
    </location>
</feature>
<dbReference type="AlphaFoldDB" id="Q1HBB7"/>
<comment type="catalytic activity">
    <reaction evidence="8">
        <text>a ubiquinone + NADH + 5 H(+)(in) = a ubiquinol + NAD(+) + 4 H(+)(out)</text>
        <dbReference type="Rhea" id="RHEA:29091"/>
        <dbReference type="Rhea" id="RHEA-COMP:9565"/>
        <dbReference type="Rhea" id="RHEA-COMP:9566"/>
        <dbReference type="ChEBI" id="CHEBI:15378"/>
        <dbReference type="ChEBI" id="CHEBI:16389"/>
        <dbReference type="ChEBI" id="CHEBI:17976"/>
        <dbReference type="ChEBI" id="CHEBI:57540"/>
        <dbReference type="ChEBI" id="CHEBI:57945"/>
        <dbReference type="EC" id="7.1.1.2"/>
    </reaction>
</comment>
<feature type="transmembrane region" description="Helical" evidence="9">
    <location>
        <begin position="430"/>
        <end position="449"/>
    </location>
</feature>
<keyword evidence="5 9" id="KW-1133">Transmembrane helix</keyword>
<evidence type="ECO:0000256" key="4">
    <source>
        <dbReference type="ARBA" id="ARBA00022692"/>
    </source>
</evidence>
<dbReference type="EMBL" id="DQ520859">
    <property type="protein sequence ID" value="ABF48164.1"/>
    <property type="molecule type" value="Genomic_DNA"/>
</dbReference>
<feature type="transmembrane region" description="Helical" evidence="9">
    <location>
        <begin position="405"/>
        <end position="425"/>
    </location>
</feature>
<dbReference type="EC" id="7.1.1.2" evidence="3"/>
<evidence type="ECO:0000256" key="7">
    <source>
        <dbReference type="ARBA" id="ARBA00031027"/>
    </source>
</evidence>
<keyword evidence="6 9" id="KW-0472">Membrane</keyword>
<keyword evidence="4 9" id="KW-0812">Transmembrane</keyword>
<evidence type="ECO:0000256" key="8">
    <source>
        <dbReference type="ARBA" id="ARBA00049551"/>
    </source>
</evidence>
<proteinExistence type="predicted"/>
<feature type="transmembrane region" description="Helical" evidence="9">
    <location>
        <begin position="469"/>
        <end position="491"/>
    </location>
</feature>
<dbReference type="GO" id="GO:0015990">
    <property type="term" value="P:electron transport coupled proton transport"/>
    <property type="evidence" value="ECO:0007669"/>
    <property type="project" value="TreeGrafter"/>
</dbReference>
<dbReference type="PRINTS" id="PR01434">
    <property type="entry name" value="NADHDHGNASE5"/>
</dbReference>
<evidence type="ECO:0000256" key="9">
    <source>
        <dbReference type="SAM" id="Phobius"/>
    </source>
</evidence>
<comment type="subcellular location">
    <subcellularLocation>
        <location evidence="2">Membrane</location>
        <topology evidence="2">Multi-pass membrane protein</topology>
    </subcellularLocation>
</comment>
<comment type="function">
    <text evidence="1">Core subunit of the mitochondrial membrane respiratory chain NADH dehydrogenase (Complex I) that is believed to belong to the minimal assembly required for catalysis. Complex I functions in the transfer of electrons from NADH to the respiratory chain. The immediate electron acceptor for the enzyme is believed to be ubiquinone.</text>
</comment>
<evidence type="ECO:0000259" key="10">
    <source>
        <dbReference type="Pfam" id="PF00361"/>
    </source>
</evidence>
<gene>
    <name evidence="11" type="primary">nad5</name>
</gene>
<evidence type="ECO:0000256" key="5">
    <source>
        <dbReference type="ARBA" id="ARBA00022989"/>
    </source>
</evidence>
<feature type="domain" description="NADH:quinone oxidoreductase/Mrp antiporter transmembrane" evidence="10">
    <location>
        <begin position="93"/>
        <end position="145"/>
    </location>
</feature>
<evidence type="ECO:0000256" key="6">
    <source>
        <dbReference type="ARBA" id="ARBA00023136"/>
    </source>
</evidence>